<gene>
    <name evidence="1" type="ORF">HMPREF9306_00213</name>
</gene>
<dbReference type="Proteomes" id="UP000014417">
    <property type="component" value="Unassembled WGS sequence"/>
</dbReference>
<dbReference type="EMBL" id="AGZR01000003">
    <property type="protein sequence ID" value="EPD33799.1"/>
    <property type="molecule type" value="Genomic_DNA"/>
</dbReference>
<comment type="caution">
    <text evidence="1">The sequence shown here is derived from an EMBL/GenBank/DDBJ whole genome shotgun (WGS) entry which is preliminary data.</text>
</comment>
<sequence>MPRASTQTSETNRWIRKNRHWLSDDTAPMVQQLKALAKTIDTELAESGAIKAATASAYRATYLTLLELRPNSQKIADQLDREDDSLMKPTKWGV</sequence>
<keyword evidence="2" id="KW-1185">Reference proteome</keyword>
<dbReference type="RefSeq" id="WP_016455071.1">
    <property type="nucleotide sequence ID" value="NZ_KE150269.1"/>
</dbReference>
<dbReference type="OrthoDB" id="9978915at2"/>
<evidence type="ECO:0000313" key="1">
    <source>
        <dbReference type="EMBL" id="EPD33799.1"/>
    </source>
</evidence>
<name>S2X1A9_9ACTN</name>
<dbReference type="STRING" id="883161.HMPREF9306_00213"/>
<organism evidence="1 2">
    <name type="scientific">Propionimicrobium lymphophilum ACS-093-V-SCH5</name>
    <dbReference type="NCBI Taxonomy" id="883161"/>
    <lineage>
        <taxon>Bacteria</taxon>
        <taxon>Bacillati</taxon>
        <taxon>Actinomycetota</taxon>
        <taxon>Actinomycetes</taxon>
        <taxon>Propionibacteriales</taxon>
        <taxon>Propionibacteriaceae</taxon>
        <taxon>Propionimicrobium</taxon>
    </lineage>
</organism>
<dbReference type="HOGENOM" id="CLU_2383772_0_0_11"/>
<evidence type="ECO:0000313" key="2">
    <source>
        <dbReference type="Proteomes" id="UP000014417"/>
    </source>
</evidence>
<proteinExistence type="predicted"/>
<accession>S2X1A9</accession>
<dbReference type="AlphaFoldDB" id="S2X1A9"/>
<reference evidence="1 2" key="1">
    <citation type="submission" date="2013-04" db="EMBL/GenBank/DDBJ databases">
        <title>The Genome Sequence of Propionimicrobium lymphophilum ACS-093-V-SCH5.</title>
        <authorList>
            <consortium name="The Broad Institute Genomics Platform"/>
            <person name="Earl A."/>
            <person name="Ward D."/>
            <person name="Feldgarden M."/>
            <person name="Gevers D."/>
            <person name="Saerens B."/>
            <person name="Vaneechoutte M."/>
            <person name="Walker B."/>
            <person name="Young S."/>
            <person name="Zeng Q."/>
            <person name="Gargeya S."/>
            <person name="Fitzgerald M."/>
            <person name="Haas B."/>
            <person name="Abouelleil A."/>
            <person name="Allen A.W."/>
            <person name="Alvarado L."/>
            <person name="Arachchi H.M."/>
            <person name="Berlin A.M."/>
            <person name="Chapman S.B."/>
            <person name="Gainer-Dewar J."/>
            <person name="Goldberg J."/>
            <person name="Griggs A."/>
            <person name="Gujja S."/>
            <person name="Hansen M."/>
            <person name="Howarth C."/>
            <person name="Imamovic A."/>
            <person name="Ireland A."/>
            <person name="Larimer J."/>
            <person name="McCowan C."/>
            <person name="Murphy C."/>
            <person name="Pearson M."/>
            <person name="Poon T.W."/>
            <person name="Priest M."/>
            <person name="Roberts A."/>
            <person name="Saif S."/>
            <person name="Shea T."/>
            <person name="Sisk P."/>
            <person name="Sykes S."/>
            <person name="Wortman J."/>
            <person name="Nusbaum C."/>
            <person name="Birren B."/>
        </authorList>
    </citation>
    <scope>NUCLEOTIDE SEQUENCE [LARGE SCALE GENOMIC DNA]</scope>
    <source>
        <strain evidence="1 2">ACS-093-V-SCH5</strain>
    </source>
</reference>
<protein>
    <submittedName>
        <fullName evidence="1">Uncharacterized protein</fullName>
    </submittedName>
</protein>